<feature type="region of interest" description="Disordered" evidence="1">
    <location>
        <begin position="118"/>
        <end position="199"/>
    </location>
</feature>
<dbReference type="EMBL" id="BFEA01000247">
    <property type="protein sequence ID" value="GBG76540.1"/>
    <property type="molecule type" value="Genomic_DNA"/>
</dbReference>
<sequence length="480" mass="49477">MPPKQIRIPDLLRASKPTSALGGADVALKKLAGADVASRKLVGSDVVSARGKRSRGIALEGDGAVVEFGNSSTADIVGGDDVALLPERKRARRQIVPTMAAPHSLKSRLRGGEECARKELQSSACKKRDAEVPTGTVSARRRLSSEHGGTGSAVEGSSSAADIGDDEPNSEATGQVTGGDPSTSTSCSAILQGGGVTPEQLRAALSRRLTTENGELQISGSKVDVVEQQDGGSPPSDVAAVKWKPSQTISDVGKADNGGRMPINTRRYGSVAESPSTSAPSSPRASPRQIRTSPRRHLPPKPVADVRAAPSSPKAVLDRGRGGKPLQSSLDGWARVQKGPTPLRNYGSRGSLMAALVLGKCVPPTTPVKSTPTGAVRELGAAEDCEGVSETSRNSAVTEDAPGIESGGTSPRRGGILGWARRVTRHGVKGGMTSPERGPRREGGAVGDSDSPTLLKKAASMRDAEPAVQGVRSSGKLPPK</sequence>
<feature type="compositionally biased region" description="Basic and acidic residues" evidence="1">
    <location>
        <begin position="118"/>
        <end position="131"/>
    </location>
</feature>
<feature type="region of interest" description="Disordered" evidence="1">
    <location>
        <begin position="212"/>
        <end position="345"/>
    </location>
</feature>
<evidence type="ECO:0000313" key="3">
    <source>
        <dbReference type="Proteomes" id="UP000265515"/>
    </source>
</evidence>
<feature type="compositionally biased region" description="Low complexity" evidence="1">
    <location>
        <begin position="274"/>
        <end position="288"/>
    </location>
</feature>
<gene>
    <name evidence="2" type="ORF">CBR_g22288</name>
</gene>
<comment type="caution">
    <text evidence="2">The sequence shown here is derived from an EMBL/GenBank/DDBJ whole genome shotgun (WGS) entry which is preliminary data.</text>
</comment>
<feature type="compositionally biased region" description="Polar residues" evidence="1">
    <location>
        <begin position="170"/>
        <end position="189"/>
    </location>
</feature>
<dbReference type="Proteomes" id="UP000265515">
    <property type="component" value="Unassembled WGS sequence"/>
</dbReference>
<name>A0A388L2J9_CHABU</name>
<reference evidence="2 3" key="1">
    <citation type="journal article" date="2018" name="Cell">
        <title>The Chara Genome: Secondary Complexity and Implications for Plant Terrestrialization.</title>
        <authorList>
            <person name="Nishiyama T."/>
            <person name="Sakayama H."/>
            <person name="Vries J.D."/>
            <person name="Buschmann H."/>
            <person name="Saint-Marcoux D."/>
            <person name="Ullrich K.K."/>
            <person name="Haas F.B."/>
            <person name="Vanderstraeten L."/>
            <person name="Becker D."/>
            <person name="Lang D."/>
            <person name="Vosolsobe S."/>
            <person name="Rombauts S."/>
            <person name="Wilhelmsson P.K.I."/>
            <person name="Janitza P."/>
            <person name="Kern R."/>
            <person name="Heyl A."/>
            <person name="Rumpler F."/>
            <person name="Villalobos L.I.A.C."/>
            <person name="Clay J.M."/>
            <person name="Skokan R."/>
            <person name="Toyoda A."/>
            <person name="Suzuki Y."/>
            <person name="Kagoshima H."/>
            <person name="Schijlen E."/>
            <person name="Tajeshwar N."/>
            <person name="Catarino B."/>
            <person name="Hetherington A.J."/>
            <person name="Saltykova A."/>
            <person name="Bonnot C."/>
            <person name="Breuninger H."/>
            <person name="Symeonidi A."/>
            <person name="Radhakrishnan G.V."/>
            <person name="Van Nieuwerburgh F."/>
            <person name="Deforce D."/>
            <person name="Chang C."/>
            <person name="Karol K.G."/>
            <person name="Hedrich R."/>
            <person name="Ulvskov P."/>
            <person name="Glockner G."/>
            <person name="Delwiche C.F."/>
            <person name="Petrasek J."/>
            <person name="Van de Peer Y."/>
            <person name="Friml J."/>
            <person name="Beilby M."/>
            <person name="Dolan L."/>
            <person name="Kohara Y."/>
            <person name="Sugano S."/>
            <person name="Fujiyama A."/>
            <person name="Delaux P.-M."/>
            <person name="Quint M."/>
            <person name="TheiBen G."/>
            <person name="Hagemann M."/>
            <person name="Harholt J."/>
            <person name="Dunand C."/>
            <person name="Zachgo S."/>
            <person name="Langdale J."/>
            <person name="Maumus F."/>
            <person name="Straeten D.V.D."/>
            <person name="Gould S.B."/>
            <person name="Rensing S.A."/>
        </authorList>
    </citation>
    <scope>NUCLEOTIDE SEQUENCE [LARGE SCALE GENOMIC DNA]</scope>
    <source>
        <strain evidence="2 3">S276</strain>
    </source>
</reference>
<dbReference type="AlphaFoldDB" id="A0A388L2J9"/>
<dbReference type="Gramene" id="GBG76540">
    <property type="protein sequence ID" value="GBG76540"/>
    <property type="gene ID" value="CBR_g22288"/>
</dbReference>
<proteinExistence type="predicted"/>
<organism evidence="2 3">
    <name type="scientific">Chara braunii</name>
    <name type="common">Braun's stonewort</name>
    <dbReference type="NCBI Taxonomy" id="69332"/>
    <lineage>
        <taxon>Eukaryota</taxon>
        <taxon>Viridiplantae</taxon>
        <taxon>Streptophyta</taxon>
        <taxon>Charophyceae</taxon>
        <taxon>Charales</taxon>
        <taxon>Characeae</taxon>
        <taxon>Chara</taxon>
    </lineage>
</organism>
<evidence type="ECO:0000256" key="1">
    <source>
        <dbReference type="SAM" id="MobiDB-lite"/>
    </source>
</evidence>
<feature type="region of interest" description="Disordered" evidence="1">
    <location>
        <begin position="368"/>
        <end position="480"/>
    </location>
</feature>
<evidence type="ECO:0000313" key="2">
    <source>
        <dbReference type="EMBL" id="GBG76540.1"/>
    </source>
</evidence>
<protein>
    <submittedName>
        <fullName evidence="2">Uncharacterized protein</fullName>
    </submittedName>
</protein>
<accession>A0A388L2J9</accession>
<keyword evidence="3" id="KW-1185">Reference proteome</keyword>